<feature type="compositionally biased region" description="Basic and acidic residues" evidence="1">
    <location>
        <begin position="336"/>
        <end position="347"/>
    </location>
</feature>
<comment type="caution">
    <text evidence="2">The sequence shown here is derived from an EMBL/GenBank/DDBJ whole genome shotgun (WGS) entry which is preliminary data.</text>
</comment>
<dbReference type="EMBL" id="JAVDYC010000001">
    <property type="protein sequence ID" value="MDR7322227.1"/>
    <property type="molecule type" value="Genomic_DNA"/>
</dbReference>
<dbReference type="InterPro" id="IPR028974">
    <property type="entry name" value="TSP_type-3_rpt"/>
</dbReference>
<name>A0AAE4CS78_9ACTN</name>
<dbReference type="SUPFAM" id="SSF103647">
    <property type="entry name" value="TSP type-3 repeat"/>
    <property type="match status" value="1"/>
</dbReference>
<keyword evidence="3" id="KW-1185">Reference proteome</keyword>
<feature type="region of interest" description="Disordered" evidence="1">
    <location>
        <begin position="189"/>
        <end position="388"/>
    </location>
</feature>
<feature type="compositionally biased region" description="Basic and acidic residues" evidence="1">
    <location>
        <begin position="8"/>
        <end position="18"/>
    </location>
</feature>
<evidence type="ECO:0000313" key="3">
    <source>
        <dbReference type="Proteomes" id="UP001183629"/>
    </source>
</evidence>
<accession>A0AAE4CS78</accession>
<organism evidence="2 3">
    <name type="scientific">Catenuloplanes niger</name>
    <dbReference type="NCBI Taxonomy" id="587534"/>
    <lineage>
        <taxon>Bacteria</taxon>
        <taxon>Bacillati</taxon>
        <taxon>Actinomycetota</taxon>
        <taxon>Actinomycetes</taxon>
        <taxon>Micromonosporales</taxon>
        <taxon>Micromonosporaceae</taxon>
        <taxon>Catenuloplanes</taxon>
    </lineage>
</organism>
<protein>
    <submittedName>
        <fullName evidence="2">Uncharacterized protein</fullName>
    </submittedName>
</protein>
<feature type="compositionally biased region" description="Basic and acidic residues" evidence="1">
    <location>
        <begin position="47"/>
        <end position="60"/>
    </location>
</feature>
<dbReference type="GO" id="GO:0005509">
    <property type="term" value="F:calcium ion binding"/>
    <property type="evidence" value="ECO:0007669"/>
    <property type="project" value="InterPro"/>
</dbReference>
<feature type="compositionally biased region" description="Basic and acidic residues" evidence="1">
    <location>
        <begin position="362"/>
        <end position="384"/>
    </location>
</feature>
<dbReference type="Proteomes" id="UP001183629">
    <property type="component" value="Unassembled WGS sequence"/>
</dbReference>
<feature type="region of interest" description="Disordered" evidence="1">
    <location>
        <begin position="1"/>
        <end position="164"/>
    </location>
</feature>
<feature type="compositionally biased region" description="Basic and acidic residues" evidence="1">
    <location>
        <begin position="429"/>
        <end position="464"/>
    </location>
</feature>
<proteinExistence type="predicted"/>
<feature type="compositionally biased region" description="Basic and acidic residues" evidence="1">
    <location>
        <begin position="473"/>
        <end position="484"/>
    </location>
</feature>
<evidence type="ECO:0000313" key="2">
    <source>
        <dbReference type="EMBL" id="MDR7322227.1"/>
    </source>
</evidence>
<evidence type="ECO:0000256" key="1">
    <source>
        <dbReference type="SAM" id="MobiDB-lite"/>
    </source>
</evidence>
<sequence length="616" mass="62877">MRFFQSESHPKPDDRTDDSATDDDATGTVRSEPVPVPRSSDENDVTDDGRRGPDTADHPHLSGGPDDQGTTDPDRADGTDHPHISPGTGTPDGTAADRPHISIGAADADPADTDRSADGDPDGTDSSVRTGEPADADVVPGPDSATGTGSVPVAAGARRDDEEPVFVEPVPQETAFGAATVGGAVAASELAARRETDDPDATATVRPIPAEPTDAFGTPVTAGFGGAAQAPHDFGRAGDTPGDDPVQPSDESGHAGDPAQSPHEFGRAGDPAQSSDRSGPAGEPDGSPSEFGRAGDTTDREGFGPANGRDQVEGFGPADGRGPEPVEGFGTAGARDTGEAGTDKPLRAEGLTATEGFGTADDPDRSARLAAEDRPEDEQTRSHAAETAALGVAGGAAAGAAVVGAAAVRNRNHPATDPDGRAGSAPTTTDRDGDGRPDTGRAGTDRDGDGRPDTGRAATDRDGDGWPDAEPISNDRDGDGRLDDEPTGAAGTAAVPIEPIPEPADAEETPATVDEPVELLPGDVPEQPALAAFFTERTAGDFRDRWREVQLRFVDDPARAAADAGTLIDEVVAALNAAITEQREALGGSTTGQGDTEQLRVLVRRQRDFLDRILGL</sequence>
<gene>
    <name evidence="2" type="ORF">J2S44_002477</name>
</gene>
<dbReference type="RefSeq" id="WP_310412271.1">
    <property type="nucleotide sequence ID" value="NZ_JAVDYC010000001.1"/>
</dbReference>
<dbReference type="AlphaFoldDB" id="A0AAE4CS78"/>
<reference evidence="2 3" key="1">
    <citation type="submission" date="2023-07" db="EMBL/GenBank/DDBJ databases">
        <title>Sequencing the genomes of 1000 actinobacteria strains.</title>
        <authorList>
            <person name="Klenk H.-P."/>
        </authorList>
    </citation>
    <scope>NUCLEOTIDE SEQUENCE [LARGE SCALE GENOMIC DNA]</scope>
    <source>
        <strain evidence="2 3">DSM 44711</strain>
    </source>
</reference>
<feature type="region of interest" description="Disordered" evidence="1">
    <location>
        <begin position="409"/>
        <end position="523"/>
    </location>
</feature>
<feature type="compositionally biased region" description="Basic and acidic residues" evidence="1">
    <location>
        <begin position="72"/>
        <end position="83"/>
    </location>
</feature>